<evidence type="ECO:0000256" key="3">
    <source>
        <dbReference type="SAM" id="SignalP"/>
    </source>
</evidence>
<evidence type="ECO:0000256" key="1">
    <source>
        <dbReference type="SAM" id="MobiDB-lite"/>
    </source>
</evidence>
<accession>A0ABP1RAL4</accession>
<dbReference type="Proteomes" id="UP001642540">
    <property type="component" value="Unassembled WGS sequence"/>
</dbReference>
<dbReference type="EMBL" id="CAXLJM020000068">
    <property type="protein sequence ID" value="CAL8123977.1"/>
    <property type="molecule type" value="Genomic_DNA"/>
</dbReference>
<feature type="chain" id="PRO_5046222518" evidence="3">
    <location>
        <begin position="19"/>
        <end position="474"/>
    </location>
</feature>
<organism evidence="4 5">
    <name type="scientific">Orchesella dallaii</name>
    <dbReference type="NCBI Taxonomy" id="48710"/>
    <lineage>
        <taxon>Eukaryota</taxon>
        <taxon>Metazoa</taxon>
        <taxon>Ecdysozoa</taxon>
        <taxon>Arthropoda</taxon>
        <taxon>Hexapoda</taxon>
        <taxon>Collembola</taxon>
        <taxon>Entomobryomorpha</taxon>
        <taxon>Entomobryoidea</taxon>
        <taxon>Orchesellidae</taxon>
        <taxon>Orchesellinae</taxon>
        <taxon>Orchesella</taxon>
    </lineage>
</organism>
<name>A0ABP1RAL4_9HEXA</name>
<feature type="region of interest" description="Disordered" evidence="1">
    <location>
        <begin position="387"/>
        <end position="431"/>
    </location>
</feature>
<sequence length="474" mass="51047">MTLALLLVTFAVIPMTSAVLGRGSELKLSVSHTSGPCCLKMLQMLEKTENASLLSYNNPGAADKLQFMYGVTADGIENGKMWKKTIVISCVCIFQFRPTLRGFPNIPIPFALDSNSTYFNGSSPVTLVFGGASFNVSFEKGLRKIFVEFYDYDKISDAYETITNTVVKTGNGTIILERTCEVRNKTRIATTILHEIFLASLRRDNQIAFCVNDCSGPLFRERITRSNTITALRPPINAVPLVRQGTKTISYTNVTTSSVRGGIKTINSSNSNVPFFRRGIKTINSSNVTVPFVRGGIQIINSTNVTVSSVRGGNRTINSTNASTLSVPKGIKTINSTNATASYVPGGIKTINSTNATASSVPGGIKTINSTNATASSVPGGIKTINSTNATASSVPGGIKTNNHSNTTESQARSNASNDRGVPQGRPNSEFGKLHDETFIIYSRRPSAGSVRFANPSLIIIFLMIIMPVYFWSL</sequence>
<reference evidence="4 5" key="1">
    <citation type="submission" date="2024-08" db="EMBL/GenBank/DDBJ databases">
        <authorList>
            <person name="Cucini C."/>
            <person name="Frati F."/>
        </authorList>
    </citation>
    <scope>NUCLEOTIDE SEQUENCE [LARGE SCALE GENOMIC DNA]</scope>
</reference>
<feature type="compositionally biased region" description="Polar residues" evidence="1">
    <location>
        <begin position="387"/>
        <end position="418"/>
    </location>
</feature>
<keyword evidence="3" id="KW-0732">Signal</keyword>
<proteinExistence type="predicted"/>
<evidence type="ECO:0000256" key="2">
    <source>
        <dbReference type="SAM" id="Phobius"/>
    </source>
</evidence>
<gene>
    <name evidence="4" type="ORF">ODALV1_LOCUS20405</name>
</gene>
<protein>
    <submittedName>
        <fullName evidence="4">Uncharacterized protein</fullName>
    </submittedName>
</protein>
<feature type="transmembrane region" description="Helical" evidence="2">
    <location>
        <begin position="453"/>
        <end position="472"/>
    </location>
</feature>
<keyword evidence="2" id="KW-0812">Transmembrane</keyword>
<keyword evidence="2" id="KW-1133">Transmembrane helix</keyword>
<evidence type="ECO:0000313" key="4">
    <source>
        <dbReference type="EMBL" id="CAL8123977.1"/>
    </source>
</evidence>
<evidence type="ECO:0000313" key="5">
    <source>
        <dbReference type="Proteomes" id="UP001642540"/>
    </source>
</evidence>
<keyword evidence="5" id="KW-1185">Reference proteome</keyword>
<keyword evidence="2" id="KW-0472">Membrane</keyword>
<feature type="signal peptide" evidence="3">
    <location>
        <begin position="1"/>
        <end position="18"/>
    </location>
</feature>
<comment type="caution">
    <text evidence="4">The sequence shown here is derived from an EMBL/GenBank/DDBJ whole genome shotgun (WGS) entry which is preliminary data.</text>
</comment>